<reference evidence="2 3" key="1">
    <citation type="submission" date="2023-04" db="EMBL/GenBank/DDBJ databases">
        <title>Genome of Basidiobolus ranarum AG-B5.</title>
        <authorList>
            <person name="Stajich J.E."/>
            <person name="Carter-House D."/>
            <person name="Gryganskyi A."/>
        </authorList>
    </citation>
    <scope>NUCLEOTIDE SEQUENCE [LARGE SCALE GENOMIC DNA]</scope>
    <source>
        <strain evidence="2 3">AG-B5</strain>
    </source>
</reference>
<organism evidence="2 3">
    <name type="scientific">Basidiobolus ranarum</name>
    <dbReference type="NCBI Taxonomy" id="34480"/>
    <lineage>
        <taxon>Eukaryota</taxon>
        <taxon>Fungi</taxon>
        <taxon>Fungi incertae sedis</taxon>
        <taxon>Zoopagomycota</taxon>
        <taxon>Entomophthoromycotina</taxon>
        <taxon>Basidiobolomycetes</taxon>
        <taxon>Basidiobolales</taxon>
        <taxon>Basidiobolaceae</taxon>
        <taxon>Basidiobolus</taxon>
    </lineage>
</organism>
<sequence>MEREDDYDYVTGEKYIPSKRLPNSLTVVTVNDYDQQTFGYSKCLRVSGLTPENIHPFGRKPELVTLVDDEELSPFTSTNSTPYTQDEFNIFGETEETAVYTSPTCKKTREVDCDVIRIDPHRSISTDCCWVSSKNSNEARNMYGEYLEFTDSGTYIEYTSSPVILEREKEIERYWIRLKTTDSFRRMLYSEKEYSNLDKIKEADWRVGVDMIFQLTHEFNFHIETILHATSYFVRCLTNCSIDNSVDPTQLAIVSFVVAGKSCEENLFEFLGRVANICHLDRYDLLRYEIEVLESLEWSTLVITPYMVLAELVTPDVMSLLLDSIEKYWIVAILDWRFLEFSASVLTISALVMVTEEKGIDLEFGKVWSVDWVSFKEAMLDPFNTEQRNL</sequence>
<comment type="caution">
    <text evidence="2">The sequence shown here is derived from an EMBL/GenBank/DDBJ whole genome shotgun (WGS) entry which is preliminary data.</text>
</comment>
<proteinExistence type="predicted"/>
<accession>A0ABR2WLN8</accession>
<dbReference type="Proteomes" id="UP001479436">
    <property type="component" value="Unassembled WGS sequence"/>
</dbReference>
<evidence type="ECO:0000313" key="2">
    <source>
        <dbReference type="EMBL" id="KAK9762404.1"/>
    </source>
</evidence>
<protein>
    <recommendedName>
        <fullName evidence="1">Cyclin N-terminal domain-containing protein</fullName>
    </recommendedName>
</protein>
<name>A0ABR2WLN8_9FUNG</name>
<evidence type="ECO:0000259" key="1">
    <source>
        <dbReference type="Pfam" id="PF00134"/>
    </source>
</evidence>
<dbReference type="EMBL" id="JASJQH010000971">
    <property type="protein sequence ID" value="KAK9762404.1"/>
    <property type="molecule type" value="Genomic_DNA"/>
</dbReference>
<dbReference type="SUPFAM" id="SSF47954">
    <property type="entry name" value="Cyclin-like"/>
    <property type="match status" value="1"/>
</dbReference>
<dbReference type="InterPro" id="IPR006671">
    <property type="entry name" value="Cyclin_N"/>
</dbReference>
<dbReference type="InterPro" id="IPR036915">
    <property type="entry name" value="Cyclin-like_sf"/>
</dbReference>
<dbReference type="Pfam" id="PF00134">
    <property type="entry name" value="Cyclin_N"/>
    <property type="match status" value="1"/>
</dbReference>
<dbReference type="Gene3D" id="1.10.472.10">
    <property type="entry name" value="Cyclin-like"/>
    <property type="match status" value="2"/>
</dbReference>
<gene>
    <name evidence="2" type="ORF">K7432_011882</name>
</gene>
<keyword evidence="3" id="KW-1185">Reference proteome</keyword>
<evidence type="ECO:0000313" key="3">
    <source>
        <dbReference type="Proteomes" id="UP001479436"/>
    </source>
</evidence>
<feature type="domain" description="Cyclin N-terminal" evidence="1">
    <location>
        <begin position="199"/>
        <end position="299"/>
    </location>
</feature>